<dbReference type="EMBL" id="QKVK01000008">
    <property type="protein sequence ID" value="PZF75816.1"/>
    <property type="molecule type" value="Genomic_DNA"/>
</dbReference>
<evidence type="ECO:0000313" key="2">
    <source>
        <dbReference type="Proteomes" id="UP000248795"/>
    </source>
</evidence>
<name>A0A2W2BR03_9HYPH</name>
<dbReference type="Proteomes" id="UP000248795">
    <property type="component" value="Unassembled WGS sequence"/>
</dbReference>
<dbReference type="AlphaFoldDB" id="A0A2W2BR03"/>
<sequence>MHGEDDDFHLNASFRWLHDAVAYCKLKIDDQILGYIQASEANEADSAKLIAEAQEQLSLLGYN</sequence>
<evidence type="ECO:0000313" key="1">
    <source>
        <dbReference type="EMBL" id="PZF75816.1"/>
    </source>
</evidence>
<reference evidence="2" key="1">
    <citation type="submission" date="2018-06" db="EMBL/GenBank/DDBJ databases">
        <title>Aestuariibacter litoralis strain KCTC 52945T.</title>
        <authorList>
            <person name="Li X."/>
            <person name="Salam N."/>
            <person name="Li J.-L."/>
            <person name="Chen Y.-M."/>
            <person name="Yang Z.-W."/>
            <person name="Zhang L.-Y."/>
            <person name="Han M.-X."/>
            <person name="Xiao M."/>
            <person name="Li W.-J."/>
        </authorList>
    </citation>
    <scope>NUCLEOTIDE SEQUENCE [LARGE SCALE GENOMIC DNA]</scope>
    <source>
        <strain evidence="2">KCTC 52945</strain>
    </source>
</reference>
<accession>A0A2W2BR03</accession>
<protein>
    <submittedName>
        <fullName evidence="1">Uncharacterized protein</fullName>
    </submittedName>
</protein>
<keyword evidence="2" id="KW-1185">Reference proteome</keyword>
<organism evidence="1 2">
    <name type="scientific">Aestuariivirga litoralis</name>
    <dbReference type="NCBI Taxonomy" id="2650924"/>
    <lineage>
        <taxon>Bacteria</taxon>
        <taxon>Pseudomonadati</taxon>
        <taxon>Pseudomonadota</taxon>
        <taxon>Alphaproteobacteria</taxon>
        <taxon>Hyphomicrobiales</taxon>
        <taxon>Aestuariivirgaceae</taxon>
        <taxon>Aestuariivirga</taxon>
    </lineage>
</organism>
<gene>
    <name evidence="1" type="ORF">DK847_16470</name>
</gene>
<comment type="caution">
    <text evidence="1">The sequence shown here is derived from an EMBL/GenBank/DDBJ whole genome shotgun (WGS) entry which is preliminary data.</text>
</comment>
<proteinExistence type="predicted"/>